<dbReference type="EMBL" id="MWBO01000016">
    <property type="protein sequence ID" value="OQA52990.1"/>
    <property type="molecule type" value="Genomic_DNA"/>
</dbReference>
<dbReference type="AlphaFoldDB" id="A0A1V5SEM1"/>
<evidence type="ECO:0000313" key="1">
    <source>
        <dbReference type="EMBL" id="OQA52990.1"/>
    </source>
</evidence>
<name>A0A1V5SEM1_9BACT</name>
<proteinExistence type="predicted"/>
<organism evidence="1">
    <name type="scientific">candidate division WS2 bacterium ADurb.Bin280</name>
    <dbReference type="NCBI Taxonomy" id="1852829"/>
    <lineage>
        <taxon>Bacteria</taxon>
        <taxon>candidate division WS2</taxon>
    </lineage>
</organism>
<sequence length="32" mass="3546">MILLKISESMERSHPEGETICEATKARIAEGD</sequence>
<protein>
    <submittedName>
        <fullName evidence="1">Uncharacterized protein</fullName>
    </submittedName>
</protein>
<comment type="caution">
    <text evidence="1">The sequence shown here is derived from an EMBL/GenBank/DDBJ whole genome shotgun (WGS) entry which is preliminary data.</text>
</comment>
<accession>A0A1V5SEM1</accession>
<reference evidence="1" key="1">
    <citation type="submission" date="2017-02" db="EMBL/GenBank/DDBJ databases">
        <title>Delving into the versatile metabolic prowess of the omnipresent phylum Bacteroidetes.</title>
        <authorList>
            <person name="Nobu M.K."/>
            <person name="Mei R."/>
            <person name="Narihiro T."/>
            <person name="Kuroda K."/>
            <person name="Liu W.-T."/>
        </authorList>
    </citation>
    <scope>NUCLEOTIDE SEQUENCE</scope>
    <source>
        <strain evidence="1">ADurb.Bin280</strain>
    </source>
</reference>
<gene>
    <name evidence="1" type="ORF">BWY43_00278</name>
</gene>
<dbReference type="Proteomes" id="UP000485367">
    <property type="component" value="Unassembled WGS sequence"/>
</dbReference>